<dbReference type="Proteomes" id="UP001148018">
    <property type="component" value="Unassembled WGS sequence"/>
</dbReference>
<accession>A0A9Q0IE17</accession>
<dbReference type="Pfam" id="PF00856">
    <property type="entry name" value="SET"/>
    <property type="match status" value="1"/>
</dbReference>
<feature type="domain" description="SET" evidence="1">
    <location>
        <begin position="12"/>
        <end position="44"/>
    </location>
</feature>
<dbReference type="AlphaFoldDB" id="A0A9Q0IE17"/>
<dbReference type="Gene3D" id="2.170.270.10">
    <property type="entry name" value="SET domain"/>
    <property type="match status" value="1"/>
</dbReference>
<dbReference type="SUPFAM" id="SSF82199">
    <property type="entry name" value="SET domain"/>
    <property type="match status" value="1"/>
</dbReference>
<dbReference type="InterPro" id="IPR001214">
    <property type="entry name" value="SET_dom"/>
</dbReference>
<name>A0A9Q0IE17_9TELE</name>
<dbReference type="OrthoDB" id="265717at2759"/>
<dbReference type="InterPro" id="IPR046341">
    <property type="entry name" value="SET_dom_sf"/>
</dbReference>
<sequence>MSPSLSLPCSLSLLNHDCRPNCLIVFERTTLFLRAVRDIRPQEEDGVMLCGEESAWLPLKETIPRLESLQAESSILP</sequence>
<comment type="caution">
    <text evidence="2">The sequence shown here is derived from an EMBL/GenBank/DDBJ whole genome shotgun (WGS) entry which is preliminary data.</text>
</comment>
<dbReference type="EMBL" id="JANIIK010000112">
    <property type="protein sequence ID" value="KAJ3593456.1"/>
    <property type="molecule type" value="Genomic_DNA"/>
</dbReference>
<protein>
    <recommendedName>
        <fullName evidence="1">SET domain-containing protein</fullName>
    </recommendedName>
</protein>
<reference evidence="2" key="1">
    <citation type="submission" date="2022-07" db="EMBL/GenBank/DDBJ databases">
        <title>Chromosome-level genome of Muraenolepis orangiensis.</title>
        <authorList>
            <person name="Kim J."/>
        </authorList>
    </citation>
    <scope>NUCLEOTIDE SEQUENCE</scope>
    <source>
        <strain evidence="2">KU_S4_2022</strain>
        <tissue evidence="2">Muscle</tissue>
    </source>
</reference>
<keyword evidence="3" id="KW-1185">Reference proteome</keyword>
<organism evidence="2 3">
    <name type="scientific">Muraenolepis orangiensis</name>
    <name type="common">Patagonian moray cod</name>
    <dbReference type="NCBI Taxonomy" id="630683"/>
    <lineage>
        <taxon>Eukaryota</taxon>
        <taxon>Metazoa</taxon>
        <taxon>Chordata</taxon>
        <taxon>Craniata</taxon>
        <taxon>Vertebrata</taxon>
        <taxon>Euteleostomi</taxon>
        <taxon>Actinopterygii</taxon>
        <taxon>Neopterygii</taxon>
        <taxon>Teleostei</taxon>
        <taxon>Neoteleostei</taxon>
        <taxon>Acanthomorphata</taxon>
        <taxon>Zeiogadaria</taxon>
        <taxon>Gadariae</taxon>
        <taxon>Gadiformes</taxon>
        <taxon>Muraenolepidoidei</taxon>
        <taxon>Muraenolepididae</taxon>
        <taxon>Muraenolepis</taxon>
    </lineage>
</organism>
<gene>
    <name evidence="2" type="ORF">NHX12_005791</name>
</gene>
<evidence type="ECO:0000313" key="2">
    <source>
        <dbReference type="EMBL" id="KAJ3593456.1"/>
    </source>
</evidence>
<evidence type="ECO:0000259" key="1">
    <source>
        <dbReference type="Pfam" id="PF00856"/>
    </source>
</evidence>
<evidence type="ECO:0000313" key="3">
    <source>
        <dbReference type="Proteomes" id="UP001148018"/>
    </source>
</evidence>
<proteinExistence type="predicted"/>